<organism evidence="1 2">
    <name type="scientific">Buddleja alternifolia</name>
    <dbReference type="NCBI Taxonomy" id="168488"/>
    <lineage>
        <taxon>Eukaryota</taxon>
        <taxon>Viridiplantae</taxon>
        <taxon>Streptophyta</taxon>
        <taxon>Embryophyta</taxon>
        <taxon>Tracheophyta</taxon>
        <taxon>Spermatophyta</taxon>
        <taxon>Magnoliopsida</taxon>
        <taxon>eudicotyledons</taxon>
        <taxon>Gunneridae</taxon>
        <taxon>Pentapetalae</taxon>
        <taxon>asterids</taxon>
        <taxon>lamiids</taxon>
        <taxon>Lamiales</taxon>
        <taxon>Scrophulariaceae</taxon>
        <taxon>Buddlejeae</taxon>
        <taxon>Buddleja</taxon>
    </lineage>
</organism>
<name>A0AAV6Y656_9LAMI</name>
<dbReference type="EMBL" id="WHWC01000002">
    <property type="protein sequence ID" value="KAG8388336.1"/>
    <property type="molecule type" value="Genomic_DNA"/>
</dbReference>
<keyword evidence="2" id="KW-1185">Reference proteome</keyword>
<proteinExistence type="predicted"/>
<dbReference type="Proteomes" id="UP000826271">
    <property type="component" value="Unassembled WGS sequence"/>
</dbReference>
<accession>A0AAV6Y656</accession>
<reference evidence="1" key="1">
    <citation type="submission" date="2019-10" db="EMBL/GenBank/DDBJ databases">
        <authorList>
            <person name="Zhang R."/>
            <person name="Pan Y."/>
            <person name="Wang J."/>
            <person name="Ma R."/>
            <person name="Yu S."/>
        </authorList>
    </citation>
    <scope>NUCLEOTIDE SEQUENCE</scope>
    <source>
        <strain evidence="1">LA-IB0</strain>
        <tissue evidence="1">Leaf</tissue>
    </source>
</reference>
<comment type="caution">
    <text evidence="1">The sequence shown here is derived from an EMBL/GenBank/DDBJ whole genome shotgun (WGS) entry which is preliminary data.</text>
</comment>
<sequence>MPFSKLQAAIEDENWGSSSSFIFFFTSIQERIVCGYYESIIKATEFDTRWGPPEDAIKATLKDYKAKCSKSNGSEDVVPMEKAANA</sequence>
<dbReference type="AlphaFoldDB" id="A0AAV6Y656"/>
<protein>
    <submittedName>
        <fullName evidence="1">Uncharacterized protein</fullName>
    </submittedName>
</protein>
<gene>
    <name evidence="1" type="ORF">BUALT_Bualt02G0115100</name>
</gene>
<evidence type="ECO:0000313" key="1">
    <source>
        <dbReference type="EMBL" id="KAG8388336.1"/>
    </source>
</evidence>
<evidence type="ECO:0000313" key="2">
    <source>
        <dbReference type="Proteomes" id="UP000826271"/>
    </source>
</evidence>